<dbReference type="GO" id="GO:0042597">
    <property type="term" value="C:periplasmic space"/>
    <property type="evidence" value="ECO:0007669"/>
    <property type="project" value="UniProtKB-SubCell"/>
</dbReference>
<dbReference type="RefSeq" id="WP_186602120.1">
    <property type="nucleotide sequence ID" value="NZ_JABWRP020000001.1"/>
</dbReference>
<dbReference type="EMBL" id="JABWRP020000001">
    <property type="protein sequence ID" value="MBV4539524.1"/>
    <property type="molecule type" value="Genomic_DNA"/>
</dbReference>
<dbReference type="GO" id="GO:0008422">
    <property type="term" value="F:beta-glucosidase activity"/>
    <property type="evidence" value="ECO:0007669"/>
    <property type="project" value="UniProtKB-EC"/>
</dbReference>
<proteinExistence type="inferred from homology"/>
<reference evidence="15" key="2">
    <citation type="submission" date="2020-07" db="EMBL/GenBank/DDBJ databases">
        <authorList>
            <person name="Lood C."/>
            <person name="Girard L."/>
        </authorList>
    </citation>
    <scope>NUCLEOTIDE SEQUENCE</scope>
    <source>
        <strain evidence="15">RW4S2</strain>
    </source>
</reference>
<dbReference type="Pfam" id="PF00933">
    <property type="entry name" value="Glyco_hydro_3"/>
    <property type="match status" value="1"/>
</dbReference>
<evidence type="ECO:0000256" key="4">
    <source>
        <dbReference type="ARBA" id="ARBA00012744"/>
    </source>
</evidence>
<dbReference type="Proteomes" id="UP000628137">
    <property type="component" value="Unassembled WGS sequence"/>
</dbReference>
<feature type="domain" description="Fibronectin type III-like" evidence="14">
    <location>
        <begin position="683"/>
        <end position="752"/>
    </location>
</feature>
<accession>A0A923GGU0</accession>
<dbReference type="InterPro" id="IPR017853">
    <property type="entry name" value="GH"/>
</dbReference>
<evidence type="ECO:0000256" key="1">
    <source>
        <dbReference type="ARBA" id="ARBA00000448"/>
    </source>
</evidence>
<reference evidence="16" key="3">
    <citation type="submission" date="2021-06" db="EMBL/GenBank/DDBJ databases">
        <title>Updating the genus Pseudomonas: Description of 43 new species and partition of the Pseudomonas putida group.</title>
        <authorList>
            <person name="Girard L."/>
            <person name="Lood C."/>
            <person name="Vandamme P."/>
            <person name="Rokni-Zadeh H."/>
            <person name="Van Noort V."/>
            <person name="Hofte M."/>
            <person name="Lavigne R."/>
            <person name="De Mot R."/>
        </authorList>
    </citation>
    <scope>NUCLEOTIDE SEQUENCE</scope>
    <source>
        <strain evidence="16">RW4S2</strain>
    </source>
</reference>
<dbReference type="Gene3D" id="2.60.40.10">
    <property type="entry name" value="Immunoglobulins"/>
    <property type="match status" value="1"/>
</dbReference>
<evidence type="ECO:0000313" key="15">
    <source>
        <dbReference type="EMBL" id="MBC3470784.1"/>
    </source>
</evidence>
<evidence type="ECO:0000256" key="13">
    <source>
        <dbReference type="SAM" id="SignalP"/>
    </source>
</evidence>
<evidence type="ECO:0000256" key="12">
    <source>
        <dbReference type="ARBA" id="ARBA00067498"/>
    </source>
</evidence>
<feature type="chain" id="PRO_5044696113" description="Periplasmic beta-glucosidase" evidence="13">
    <location>
        <begin position="22"/>
        <end position="767"/>
    </location>
</feature>
<keyword evidence="7 15" id="KW-0378">Hydrolase</keyword>
<dbReference type="SUPFAM" id="SSF52279">
    <property type="entry name" value="Beta-D-glucan exohydrolase, C-terminal domain"/>
    <property type="match status" value="1"/>
</dbReference>
<name>A0A923GGU0_9PSED</name>
<evidence type="ECO:0000256" key="2">
    <source>
        <dbReference type="ARBA" id="ARBA00004418"/>
    </source>
</evidence>
<dbReference type="PRINTS" id="PR00133">
    <property type="entry name" value="GLHYDRLASE3"/>
</dbReference>
<dbReference type="GO" id="GO:0009251">
    <property type="term" value="P:glucan catabolic process"/>
    <property type="evidence" value="ECO:0007669"/>
    <property type="project" value="TreeGrafter"/>
</dbReference>
<keyword evidence="17" id="KW-1185">Reference proteome</keyword>
<dbReference type="AlphaFoldDB" id="A0A923GGU0"/>
<evidence type="ECO:0000256" key="7">
    <source>
        <dbReference type="ARBA" id="ARBA00022801"/>
    </source>
</evidence>
<sequence length="767" mass="83305">MPSLRNCRHPLLTALILPVLASLPVTNASSLAAADKEHFLQDLLSRMSLAEKAGQLQTDYVGSEANSRQSVKAVRTGQIGVMVANPHTPRARLREMQDAAVQSRLKIPLLFAADVVHGYRTIFPIGLGLASSWDMQAIAVSARVAAVEASADGRDMTFAPMLDITRDPRWGRISESPGEDTYLASRIASVTVQALQGPILGASDSIMACIKHFAAYGAVEGGRDYNTVDMSPLKLYQDYLPPYRAAIEAGAGAVMVALTVLNGTPSAANREMLRNTLRRDWNFQGLVISDHGAIGGLMTHGTASDARAAARMALDAGTQVDLGDSLFGDQLPTLVEQGLVPVGTLDAAVRQVLSTKYDLGLFANPYRRLGLARDDPHAEKRLHRAQARDVARRSLVLLKNRNQLLPLEKQGTIALIGPLADNRIDILGSWPASGQPEQAVSLRDGLKAALGGKARLLYAEGANIADDPQVFQLLADNQVAFDPRKPAAMLAEANAIARQANVIVLALGEARGMSHETASKTDLDLPLQQRQLLQAMKRTGKPLVLVLMNGRPLTLGVEGEMADAILETWFSGTEGGNAIADVLFGDYNPSGRLPVTFPRNVGQIPLYYNHFSTGRPFDPERPTPYKSFYFDTDNTPLYPFGFGLSYTRFELSHPTLTSQRLLPGQTLRASVQVTNTGPRSGETVVQLYLRDVSATVSRPLKALKGFHKLMLAPGESRTVTFDIDQSMLAFYDQSLRLVTEPGWFEVMMGQDSENLLKTRVELLPARN</sequence>
<evidence type="ECO:0000256" key="5">
    <source>
        <dbReference type="ARBA" id="ARBA00022729"/>
    </source>
</evidence>
<dbReference type="InterPro" id="IPR036962">
    <property type="entry name" value="Glyco_hydro_3_N_sf"/>
</dbReference>
<dbReference type="EMBL" id="JABWRP010000005">
    <property type="protein sequence ID" value="MBC3470784.1"/>
    <property type="molecule type" value="Genomic_DNA"/>
</dbReference>
<comment type="catalytic activity">
    <reaction evidence="1">
        <text>Hydrolysis of terminal, non-reducing beta-D-glucosyl residues with release of beta-D-glucose.</text>
        <dbReference type="EC" id="3.2.1.21"/>
    </reaction>
</comment>
<dbReference type="EC" id="3.2.1.21" evidence="4"/>
<evidence type="ECO:0000256" key="6">
    <source>
        <dbReference type="ARBA" id="ARBA00022764"/>
    </source>
</evidence>
<dbReference type="PANTHER" id="PTHR30620:SF16">
    <property type="entry name" value="LYSOSOMAL BETA GLUCOSIDASE"/>
    <property type="match status" value="1"/>
</dbReference>
<dbReference type="Pfam" id="PF01915">
    <property type="entry name" value="Glyco_hydro_3_C"/>
    <property type="match status" value="1"/>
</dbReference>
<dbReference type="NCBIfam" id="NF011678">
    <property type="entry name" value="PRK15098.1"/>
    <property type="match status" value="1"/>
</dbReference>
<evidence type="ECO:0000256" key="3">
    <source>
        <dbReference type="ARBA" id="ARBA00005336"/>
    </source>
</evidence>
<dbReference type="FunFam" id="3.40.50.1700:FF:000004">
    <property type="entry name" value="Periplasmic beta-glucosidase"/>
    <property type="match status" value="1"/>
</dbReference>
<evidence type="ECO:0000313" key="16">
    <source>
        <dbReference type="EMBL" id="MBV4539524.1"/>
    </source>
</evidence>
<organism evidence="15">
    <name type="scientific">Pseudomonas vlassakiae</name>
    <dbReference type="NCBI Taxonomy" id="485888"/>
    <lineage>
        <taxon>Bacteria</taxon>
        <taxon>Pseudomonadati</taxon>
        <taxon>Pseudomonadota</taxon>
        <taxon>Gammaproteobacteria</taxon>
        <taxon>Pseudomonadales</taxon>
        <taxon>Pseudomonadaceae</taxon>
        <taxon>Pseudomonas</taxon>
    </lineage>
</organism>
<dbReference type="FunFam" id="2.60.40.10:FF:000495">
    <property type="entry name" value="Periplasmic beta-glucosidase"/>
    <property type="match status" value="1"/>
</dbReference>
<keyword evidence="8 15" id="KW-0326">Glycosidase</keyword>
<dbReference type="Gene3D" id="3.40.50.1700">
    <property type="entry name" value="Glycoside hydrolase family 3 C-terminal domain"/>
    <property type="match status" value="1"/>
</dbReference>
<dbReference type="InterPro" id="IPR051915">
    <property type="entry name" value="Cellulose_Degrad_GH3"/>
</dbReference>
<dbReference type="SUPFAM" id="SSF51445">
    <property type="entry name" value="(Trans)glycosidases"/>
    <property type="match status" value="1"/>
</dbReference>
<dbReference type="InterPro" id="IPR001764">
    <property type="entry name" value="Glyco_hydro_3_N"/>
</dbReference>
<reference evidence="15 17" key="1">
    <citation type="journal article" date="2020" name="Microorganisms">
        <title>Reliable Identification of Environmental Pseudomonas Isolates Using the rpoD Gene.</title>
        <authorList>
            <consortium name="The Broad Institute Genome Sequencing Platform"/>
            <person name="Girard L."/>
            <person name="Lood C."/>
            <person name="Rokni-Zadeh H."/>
            <person name="van Noort V."/>
            <person name="Lavigne R."/>
            <person name="De Mot R."/>
        </authorList>
    </citation>
    <scope>NUCLEOTIDE SEQUENCE</scope>
    <source>
        <strain evidence="15 17">RW4S2</strain>
    </source>
</reference>
<dbReference type="InterPro" id="IPR036881">
    <property type="entry name" value="Glyco_hydro_3_C_sf"/>
</dbReference>
<gene>
    <name evidence="15" type="primary">bglX</name>
    <name evidence="16" type="ORF">HU738_000430</name>
    <name evidence="15" type="ORF">HU738_09465</name>
</gene>
<keyword evidence="6" id="KW-0574">Periplasm</keyword>
<dbReference type="Pfam" id="PF14310">
    <property type="entry name" value="Fn3-like"/>
    <property type="match status" value="1"/>
</dbReference>
<comment type="similarity">
    <text evidence="3">Belongs to the glycosyl hydrolase 3 family.</text>
</comment>
<dbReference type="SMART" id="SM01217">
    <property type="entry name" value="Fn3_like"/>
    <property type="match status" value="1"/>
</dbReference>
<evidence type="ECO:0000256" key="8">
    <source>
        <dbReference type="ARBA" id="ARBA00023295"/>
    </source>
</evidence>
<dbReference type="InterPro" id="IPR013783">
    <property type="entry name" value="Ig-like_fold"/>
</dbReference>
<dbReference type="FunFam" id="3.20.20.300:FF:000005">
    <property type="entry name" value="Periplasmic beta-glucosidase"/>
    <property type="match status" value="1"/>
</dbReference>
<evidence type="ECO:0000256" key="11">
    <source>
        <dbReference type="ARBA" id="ARBA00032594"/>
    </source>
</evidence>
<dbReference type="PANTHER" id="PTHR30620">
    <property type="entry name" value="PERIPLASMIC BETA-GLUCOSIDASE-RELATED"/>
    <property type="match status" value="1"/>
</dbReference>
<evidence type="ECO:0000256" key="10">
    <source>
        <dbReference type="ARBA" id="ARBA00032194"/>
    </source>
</evidence>
<feature type="signal peptide" evidence="13">
    <location>
        <begin position="1"/>
        <end position="21"/>
    </location>
</feature>
<comment type="subcellular location">
    <subcellularLocation>
        <location evidence="2">Periplasm</location>
    </subcellularLocation>
</comment>
<comment type="caution">
    <text evidence="15">The sequence shown here is derived from an EMBL/GenBank/DDBJ whole genome shotgun (WGS) entry which is preliminary data.</text>
</comment>
<evidence type="ECO:0000313" key="17">
    <source>
        <dbReference type="Proteomes" id="UP000628137"/>
    </source>
</evidence>
<dbReference type="InterPro" id="IPR002772">
    <property type="entry name" value="Glyco_hydro_3_C"/>
</dbReference>
<dbReference type="Gene3D" id="3.20.20.300">
    <property type="entry name" value="Glycoside hydrolase, family 3, N-terminal domain"/>
    <property type="match status" value="1"/>
</dbReference>
<keyword evidence="5 13" id="KW-0732">Signal</keyword>
<evidence type="ECO:0000259" key="14">
    <source>
        <dbReference type="SMART" id="SM01217"/>
    </source>
</evidence>
<protein>
    <recommendedName>
        <fullName evidence="12">Periplasmic beta-glucosidase</fullName>
        <ecNumber evidence="4">3.2.1.21</ecNumber>
    </recommendedName>
    <alternativeName>
        <fullName evidence="11">Beta-D-glucoside glucohydrolase</fullName>
    </alternativeName>
    <alternativeName>
        <fullName evidence="9">Cellobiase</fullName>
    </alternativeName>
    <alternativeName>
        <fullName evidence="10">Gentiobiase</fullName>
    </alternativeName>
</protein>
<evidence type="ECO:0000256" key="9">
    <source>
        <dbReference type="ARBA" id="ARBA00031448"/>
    </source>
</evidence>
<dbReference type="InterPro" id="IPR026891">
    <property type="entry name" value="Fn3-like"/>
</dbReference>